<proteinExistence type="predicted"/>
<feature type="region of interest" description="Disordered" evidence="1">
    <location>
        <begin position="43"/>
        <end position="64"/>
    </location>
</feature>
<dbReference type="EnsemblMetazoa" id="Aqu2.1.05533_001">
    <property type="protein sequence ID" value="Aqu2.1.05533_001"/>
    <property type="gene ID" value="Aqu2.1.05533"/>
</dbReference>
<organism evidence="3">
    <name type="scientific">Amphimedon queenslandica</name>
    <name type="common">Sponge</name>
    <dbReference type="NCBI Taxonomy" id="400682"/>
    <lineage>
        <taxon>Eukaryota</taxon>
        <taxon>Metazoa</taxon>
        <taxon>Porifera</taxon>
        <taxon>Demospongiae</taxon>
        <taxon>Heteroscleromorpha</taxon>
        <taxon>Haplosclerida</taxon>
        <taxon>Niphatidae</taxon>
        <taxon>Amphimedon</taxon>
    </lineage>
</organism>
<evidence type="ECO:0000256" key="1">
    <source>
        <dbReference type="SAM" id="MobiDB-lite"/>
    </source>
</evidence>
<evidence type="ECO:0000313" key="3">
    <source>
        <dbReference type="EnsemblMetazoa" id="Aqu2.1.05533_001"/>
    </source>
</evidence>
<evidence type="ECO:0000256" key="2">
    <source>
        <dbReference type="SAM" id="SignalP"/>
    </source>
</evidence>
<reference evidence="3" key="1">
    <citation type="submission" date="2017-05" db="UniProtKB">
        <authorList>
            <consortium name="EnsemblMetazoa"/>
        </authorList>
    </citation>
    <scope>IDENTIFICATION</scope>
</reference>
<dbReference type="AlphaFoldDB" id="A0A1X7STX9"/>
<keyword evidence="2" id="KW-0732">Signal</keyword>
<dbReference type="InParanoid" id="A0A1X7STX9"/>
<feature type="chain" id="PRO_5010858072" evidence="2">
    <location>
        <begin position="22"/>
        <end position="184"/>
    </location>
</feature>
<name>A0A1X7STX9_AMPQE</name>
<feature type="signal peptide" evidence="2">
    <location>
        <begin position="1"/>
        <end position="21"/>
    </location>
</feature>
<protein>
    <submittedName>
        <fullName evidence="3">Uncharacterized protein</fullName>
    </submittedName>
</protein>
<sequence length="184" mass="19504">MAIKVGFIFGLVCFSFGCVCCSSFSSASSNSSFSGAASNSSFSNSSSGPSSNSNSSGSGSNSNSSAPVKAAQTCPNGYYCPIGKECLAPRDARCTKKQNCPPLDKSCNKQHDNSYLIQIGHSKLFGFPGSKRIPLEHQFVIYRGFAYEFGKPYNTQVLDIADPWYKYACGRGLNSNGIQSAGTS</sequence>
<accession>A0A1X7STX9</accession>
<dbReference type="PROSITE" id="PS51257">
    <property type="entry name" value="PROKAR_LIPOPROTEIN"/>
    <property type="match status" value="1"/>
</dbReference>